<proteinExistence type="predicted"/>
<evidence type="ECO:0000313" key="2">
    <source>
        <dbReference type="EMBL" id="KAK9769425.1"/>
    </source>
</evidence>
<comment type="caution">
    <text evidence="2">The sequence shown here is derived from an EMBL/GenBank/DDBJ whole genome shotgun (WGS) entry which is preliminary data.</text>
</comment>
<sequence length="206" mass="22352">MFITMFSEKVGIAIALVEDSARYRQFCATTTASLTLPSKTAIPGGCNPAHPGSYPSSYFSTTKVASPTVPPTQPAGGNPSPRLVSGKTWSTENLTRYCVEDNSGYDYNFSIQTADKIEQCTVIRMPGSNAAAQSLSYQPCTTNSKFVISRGDYTNRGPTFIVITVDDDKELARFGVSDVNGQKVTPSNSFGSWSYGNLDNQRVYVY</sequence>
<protein>
    <submittedName>
        <fullName evidence="2">Uncharacterized protein</fullName>
    </submittedName>
</protein>
<reference evidence="2 3" key="1">
    <citation type="submission" date="2024-02" db="EMBL/GenBank/DDBJ databases">
        <title>First draft genome assembly of two strains of Seiridium cardinale.</title>
        <authorList>
            <person name="Emiliani G."/>
            <person name="Scali E."/>
        </authorList>
    </citation>
    <scope>NUCLEOTIDE SEQUENCE [LARGE SCALE GENOMIC DNA]</scope>
    <source>
        <strain evidence="2 3">BM-138-000479</strain>
    </source>
</reference>
<dbReference type="PANTHER" id="PTHR39602:SF2">
    <property type="entry name" value="ACW-9"/>
    <property type="match status" value="1"/>
</dbReference>
<dbReference type="EMBL" id="JARVKM010000127">
    <property type="protein sequence ID" value="KAK9769425.1"/>
    <property type="molecule type" value="Genomic_DNA"/>
</dbReference>
<keyword evidence="3" id="KW-1185">Reference proteome</keyword>
<evidence type="ECO:0000256" key="1">
    <source>
        <dbReference type="SAM" id="MobiDB-lite"/>
    </source>
</evidence>
<accession>A0ABR2X6N9</accession>
<feature type="region of interest" description="Disordered" evidence="1">
    <location>
        <begin position="64"/>
        <end position="86"/>
    </location>
</feature>
<name>A0ABR2X6N9_9PEZI</name>
<dbReference type="Proteomes" id="UP001465668">
    <property type="component" value="Unassembled WGS sequence"/>
</dbReference>
<dbReference type="PANTHER" id="PTHR39602">
    <property type="entry name" value="ACW-9"/>
    <property type="match status" value="1"/>
</dbReference>
<organism evidence="2 3">
    <name type="scientific">Seiridium cardinale</name>
    <dbReference type="NCBI Taxonomy" id="138064"/>
    <lineage>
        <taxon>Eukaryota</taxon>
        <taxon>Fungi</taxon>
        <taxon>Dikarya</taxon>
        <taxon>Ascomycota</taxon>
        <taxon>Pezizomycotina</taxon>
        <taxon>Sordariomycetes</taxon>
        <taxon>Xylariomycetidae</taxon>
        <taxon>Amphisphaeriales</taxon>
        <taxon>Sporocadaceae</taxon>
        <taxon>Seiridium</taxon>
    </lineage>
</organism>
<gene>
    <name evidence="2" type="ORF">SCAR479_13907</name>
</gene>
<evidence type="ECO:0000313" key="3">
    <source>
        <dbReference type="Proteomes" id="UP001465668"/>
    </source>
</evidence>